<dbReference type="EMBL" id="AGNK02005087">
    <property type="status" value="NOT_ANNOTATED_CDS"/>
    <property type="molecule type" value="Genomic_DNA"/>
</dbReference>
<organism evidence="2 3">
    <name type="scientific">Setaria italica</name>
    <name type="common">Foxtail millet</name>
    <name type="synonym">Panicum italicum</name>
    <dbReference type="NCBI Taxonomy" id="4555"/>
    <lineage>
        <taxon>Eukaryota</taxon>
        <taxon>Viridiplantae</taxon>
        <taxon>Streptophyta</taxon>
        <taxon>Embryophyta</taxon>
        <taxon>Tracheophyta</taxon>
        <taxon>Spermatophyta</taxon>
        <taxon>Magnoliopsida</taxon>
        <taxon>Liliopsida</taxon>
        <taxon>Poales</taxon>
        <taxon>Poaceae</taxon>
        <taxon>PACMAD clade</taxon>
        <taxon>Panicoideae</taxon>
        <taxon>Panicodae</taxon>
        <taxon>Paniceae</taxon>
        <taxon>Cenchrinae</taxon>
        <taxon>Setaria</taxon>
    </lineage>
</organism>
<dbReference type="InParanoid" id="K3ZKV6"/>
<proteinExistence type="predicted"/>
<keyword evidence="3" id="KW-1185">Reference proteome</keyword>
<evidence type="ECO:0000256" key="1">
    <source>
        <dbReference type="SAM" id="Phobius"/>
    </source>
</evidence>
<dbReference type="EnsemblPlants" id="KQK95139">
    <property type="protein sequence ID" value="KQK95139"/>
    <property type="gene ID" value="SETIT_027212mg"/>
</dbReference>
<feature type="transmembrane region" description="Helical" evidence="1">
    <location>
        <begin position="20"/>
        <end position="40"/>
    </location>
</feature>
<reference evidence="2" key="2">
    <citation type="submission" date="2018-08" db="UniProtKB">
        <authorList>
            <consortium name="EnsemblPlants"/>
        </authorList>
    </citation>
    <scope>IDENTIFICATION</scope>
    <source>
        <strain evidence="2">Yugu1</strain>
    </source>
</reference>
<accession>K3ZKV6</accession>
<sequence>MNINNIVHFTQNKSTLVYSFTSFSGWFSVPLIYIFCTTFFRNRSAQSSHPLQTKHIQTQDYWV</sequence>
<evidence type="ECO:0000313" key="3">
    <source>
        <dbReference type="Proteomes" id="UP000004995"/>
    </source>
</evidence>
<keyword evidence="1" id="KW-0812">Transmembrane</keyword>
<evidence type="ECO:0000313" key="2">
    <source>
        <dbReference type="EnsemblPlants" id="KQK95139"/>
    </source>
</evidence>
<dbReference type="Gramene" id="KQK95139">
    <property type="protein sequence ID" value="KQK95139"/>
    <property type="gene ID" value="SETIT_027212mg"/>
</dbReference>
<dbReference type="HOGENOM" id="CLU_2890100_0_0_1"/>
<dbReference type="AlphaFoldDB" id="K3ZKV6"/>
<keyword evidence="1" id="KW-0472">Membrane</keyword>
<protein>
    <submittedName>
        <fullName evidence="2">Uncharacterized protein</fullName>
    </submittedName>
</protein>
<name>K3ZKV6_SETIT</name>
<dbReference type="Proteomes" id="UP000004995">
    <property type="component" value="Unassembled WGS sequence"/>
</dbReference>
<reference evidence="3" key="1">
    <citation type="journal article" date="2012" name="Nat. Biotechnol.">
        <title>Reference genome sequence of the model plant Setaria.</title>
        <authorList>
            <person name="Bennetzen J.L."/>
            <person name="Schmutz J."/>
            <person name="Wang H."/>
            <person name="Percifield R."/>
            <person name="Hawkins J."/>
            <person name="Pontaroli A.C."/>
            <person name="Estep M."/>
            <person name="Feng L."/>
            <person name="Vaughn J.N."/>
            <person name="Grimwood J."/>
            <person name="Jenkins J."/>
            <person name="Barry K."/>
            <person name="Lindquist E."/>
            <person name="Hellsten U."/>
            <person name="Deshpande S."/>
            <person name="Wang X."/>
            <person name="Wu X."/>
            <person name="Mitros T."/>
            <person name="Triplett J."/>
            <person name="Yang X."/>
            <person name="Ye C.Y."/>
            <person name="Mauro-Herrera M."/>
            <person name="Wang L."/>
            <person name="Li P."/>
            <person name="Sharma M."/>
            <person name="Sharma R."/>
            <person name="Ronald P.C."/>
            <person name="Panaud O."/>
            <person name="Kellogg E.A."/>
            <person name="Brutnell T.P."/>
            <person name="Doust A.N."/>
            <person name="Tuskan G.A."/>
            <person name="Rokhsar D."/>
            <person name="Devos K.M."/>
        </authorList>
    </citation>
    <scope>NUCLEOTIDE SEQUENCE [LARGE SCALE GENOMIC DNA]</scope>
    <source>
        <strain evidence="3">cv. Yugu1</strain>
    </source>
</reference>
<keyword evidence="1" id="KW-1133">Transmembrane helix</keyword>